<keyword evidence="1" id="KW-0812">Transmembrane</keyword>
<keyword evidence="1" id="KW-1133">Transmembrane helix</keyword>
<feature type="transmembrane region" description="Helical" evidence="1">
    <location>
        <begin position="114"/>
        <end position="137"/>
    </location>
</feature>
<dbReference type="EMBL" id="NBNE01000602">
    <property type="protein sequence ID" value="OWZ18346.1"/>
    <property type="molecule type" value="Genomic_DNA"/>
</dbReference>
<keyword evidence="1" id="KW-0472">Membrane</keyword>
<proteinExistence type="predicted"/>
<evidence type="ECO:0000256" key="1">
    <source>
        <dbReference type="SAM" id="Phobius"/>
    </source>
</evidence>
<organism evidence="2 3">
    <name type="scientific">Phytophthora megakarya</name>
    <dbReference type="NCBI Taxonomy" id="4795"/>
    <lineage>
        <taxon>Eukaryota</taxon>
        <taxon>Sar</taxon>
        <taxon>Stramenopiles</taxon>
        <taxon>Oomycota</taxon>
        <taxon>Peronosporomycetes</taxon>
        <taxon>Peronosporales</taxon>
        <taxon>Peronosporaceae</taxon>
        <taxon>Phytophthora</taxon>
    </lineage>
</organism>
<accession>A0A225WKU1</accession>
<dbReference type="OrthoDB" id="10582262at2759"/>
<comment type="caution">
    <text evidence="2">The sequence shown here is derived from an EMBL/GenBank/DDBJ whole genome shotgun (WGS) entry which is preliminary data.</text>
</comment>
<dbReference type="AlphaFoldDB" id="A0A225WKU1"/>
<gene>
    <name evidence="2" type="ORF">PHMEG_0007581</name>
</gene>
<protein>
    <submittedName>
        <fullName evidence="2">Uncharacterized protein</fullName>
    </submittedName>
</protein>
<reference evidence="3" key="1">
    <citation type="submission" date="2017-03" db="EMBL/GenBank/DDBJ databases">
        <title>Phytopthora megakarya and P. palmivora, two closely related causual agents of cacao black pod achieved similar genome size and gene model numbers by different mechanisms.</title>
        <authorList>
            <person name="Ali S."/>
            <person name="Shao J."/>
            <person name="Larry D.J."/>
            <person name="Kronmiller B."/>
            <person name="Shen D."/>
            <person name="Strem M.D."/>
            <person name="Melnick R.L."/>
            <person name="Guiltinan M.J."/>
            <person name="Tyler B.M."/>
            <person name="Meinhardt L.W."/>
            <person name="Bailey B.A."/>
        </authorList>
    </citation>
    <scope>NUCLEOTIDE SEQUENCE [LARGE SCALE GENOMIC DNA]</scope>
    <source>
        <strain evidence="3">zdho120</strain>
    </source>
</reference>
<name>A0A225WKU1_9STRA</name>
<evidence type="ECO:0000313" key="3">
    <source>
        <dbReference type="Proteomes" id="UP000198211"/>
    </source>
</evidence>
<sequence>MKVLLRAVFVEGIYSMLDSSIESPCKLHVSKEMKQIVDAKLSGDSTVLFSLICEIVKDSVFRGPEPTHEQLLETLGVQCDPVTTSVPHADSTHNTVATRYSVSVLEFLILPDDFPLLFTIVLYSVVVKTLLGVSNLVSEF</sequence>
<keyword evidence="3" id="KW-1185">Reference proteome</keyword>
<evidence type="ECO:0000313" key="2">
    <source>
        <dbReference type="EMBL" id="OWZ18346.1"/>
    </source>
</evidence>
<dbReference type="Proteomes" id="UP000198211">
    <property type="component" value="Unassembled WGS sequence"/>
</dbReference>